<evidence type="ECO:0000259" key="2">
    <source>
        <dbReference type="Pfam" id="PF17288"/>
    </source>
</evidence>
<sequence>MPAEKKSLSETVGAGYGDFWHNKSRYRVLKGGKGSKKSTTTALNLIYRIMKYPYSNLLVVRQVMNTHRDSTFAQLKWAQAKLGVMHLWRNNVSPMEMTYVPTGQKILFRGFDDVLKLASTTVSTGFLCWVWIEEAFEIANENDFDKLDMSVPRGAIPDTLFKQTTLTFNPWSAEHWLKKRFFDKPDKNVSTYSTNYLINEWLDKTDRAVFERMKQENPRKYDVAGLGNWGIAEGLVFDNWRIGIPDIPDSDKWKWRSFFGLDYGYTNDPTAFIAFKANPVDRLVYIYDEFYSTGMLNSDIAAEIKRKGYSKERIRADCAEPKSNDDLRRLGISRVLPSEKGRDSILNGIDRINDYKITVDPHCKNTAAELSAYIYDEKHLFNGHKMPIDTNNHLMDAFRYGFYDVRFFKPTDPNAPKKRPGAVELETRRLNVGADDMRGGWS</sequence>
<dbReference type="PANTHER" id="PTHR39184">
    <property type="match status" value="1"/>
</dbReference>
<feature type="domain" description="Phage terminase large subunit C-terminal" evidence="2">
    <location>
        <begin position="262"/>
        <end position="402"/>
    </location>
</feature>
<dbReference type="InterPro" id="IPR035412">
    <property type="entry name" value="Terminase_L_N"/>
</dbReference>
<dbReference type="InterPro" id="IPR052380">
    <property type="entry name" value="Viral_DNA_packaging_terminase"/>
</dbReference>
<dbReference type="InterPro" id="IPR006437">
    <property type="entry name" value="Phage_terminase_lsu"/>
</dbReference>
<reference evidence="3" key="1">
    <citation type="journal article" date="2021" name="Proc. Natl. Acad. Sci. U.S.A.">
        <title>A Catalog of Tens of Thousands of Viruses from Human Metagenomes Reveals Hidden Associations with Chronic Diseases.</title>
        <authorList>
            <person name="Tisza M.J."/>
            <person name="Buck C.B."/>
        </authorList>
    </citation>
    <scope>NUCLEOTIDE SEQUENCE</scope>
    <source>
        <strain evidence="3">CtomJ2</strain>
    </source>
</reference>
<feature type="domain" description="Phage terminase large subunit N-terminal" evidence="1">
    <location>
        <begin position="24"/>
        <end position="227"/>
    </location>
</feature>
<proteinExistence type="predicted"/>
<accession>A0A8S5LKA4</accession>
<dbReference type="NCBIfam" id="TIGR01547">
    <property type="entry name" value="phage_term_2"/>
    <property type="match status" value="1"/>
</dbReference>
<evidence type="ECO:0000259" key="1">
    <source>
        <dbReference type="Pfam" id="PF04466"/>
    </source>
</evidence>
<evidence type="ECO:0000313" key="3">
    <source>
        <dbReference type="EMBL" id="DAD70369.1"/>
    </source>
</evidence>
<dbReference type="Pfam" id="PF17288">
    <property type="entry name" value="Terminase_3C"/>
    <property type="match status" value="1"/>
</dbReference>
<dbReference type="Gene3D" id="3.30.420.280">
    <property type="match status" value="1"/>
</dbReference>
<name>A0A8S5LKA4_9CAUD</name>
<protein>
    <submittedName>
        <fullName evidence="3">Terminase large subunit</fullName>
    </submittedName>
</protein>
<dbReference type="InterPro" id="IPR035413">
    <property type="entry name" value="Terminase_L_C"/>
</dbReference>
<organism evidence="3">
    <name type="scientific">Siphoviridae sp. ctomJ2</name>
    <dbReference type="NCBI Taxonomy" id="2827593"/>
    <lineage>
        <taxon>Viruses</taxon>
        <taxon>Duplodnaviria</taxon>
        <taxon>Heunggongvirae</taxon>
        <taxon>Uroviricota</taxon>
        <taxon>Caudoviricetes</taxon>
    </lineage>
</organism>
<dbReference type="Pfam" id="PF04466">
    <property type="entry name" value="Terminase_3"/>
    <property type="match status" value="1"/>
</dbReference>
<dbReference type="Gene3D" id="3.40.50.300">
    <property type="entry name" value="P-loop containing nucleotide triphosphate hydrolases"/>
    <property type="match status" value="1"/>
</dbReference>
<dbReference type="InterPro" id="IPR027417">
    <property type="entry name" value="P-loop_NTPase"/>
</dbReference>
<dbReference type="EMBL" id="BK015864">
    <property type="protein sequence ID" value="DAD70369.1"/>
    <property type="molecule type" value="Genomic_DNA"/>
</dbReference>
<dbReference type="PANTHER" id="PTHR39184:SF1">
    <property type="entry name" value="PBSX PHAGE TERMINASE LARGE SUBUNIT"/>
    <property type="match status" value="1"/>
</dbReference>